<reference evidence="2 3" key="1">
    <citation type="submission" date="2017-09" db="EMBL/GenBank/DDBJ databases">
        <title>Depth-based differentiation of microbial function through sediment-hosted aquifers and enrichment of novel symbionts in the deep terrestrial subsurface.</title>
        <authorList>
            <person name="Probst A.J."/>
            <person name="Ladd B."/>
            <person name="Jarett J.K."/>
            <person name="Geller-Mcgrath D.E."/>
            <person name="Sieber C.M."/>
            <person name="Emerson J.B."/>
            <person name="Anantharaman K."/>
            <person name="Thomas B.C."/>
            <person name="Malmstrom R."/>
            <person name="Stieglmeier M."/>
            <person name="Klingl A."/>
            <person name="Woyke T."/>
            <person name="Ryan C.M."/>
            <person name="Banfield J.F."/>
        </authorList>
    </citation>
    <scope>NUCLEOTIDE SEQUENCE [LARGE SCALE GENOMIC DNA]</scope>
    <source>
        <strain evidence="2">CG23_combo_of_CG06-09_8_20_14_all_49_15</strain>
    </source>
</reference>
<dbReference type="InterPro" id="IPR029058">
    <property type="entry name" value="AB_hydrolase_fold"/>
</dbReference>
<gene>
    <name evidence="2" type="ORF">COX22_00675</name>
</gene>
<comment type="caution">
    <text evidence="2">The sequence shown here is derived from an EMBL/GenBank/DDBJ whole genome shotgun (WGS) entry which is preliminary data.</text>
</comment>
<evidence type="ECO:0000313" key="2">
    <source>
        <dbReference type="EMBL" id="PIP34121.1"/>
    </source>
</evidence>
<feature type="domain" description="AB hydrolase-1" evidence="1">
    <location>
        <begin position="4"/>
        <end position="216"/>
    </location>
</feature>
<dbReference type="SUPFAM" id="SSF53474">
    <property type="entry name" value="alpha/beta-Hydrolases"/>
    <property type="match status" value="1"/>
</dbReference>
<dbReference type="InterPro" id="IPR000073">
    <property type="entry name" value="AB_hydrolase_1"/>
</dbReference>
<dbReference type="Gene3D" id="3.40.50.1820">
    <property type="entry name" value="alpha/beta hydrolase"/>
    <property type="match status" value="1"/>
</dbReference>
<dbReference type="AlphaFoldDB" id="A0A2G9ZM04"/>
<dbReference type="Proteomes" id="UP000230729">
    <property type="component" value="Unassembled WGS sequence"/>
</dbReference>
<accession>A0A2G9ZM04</accession>
<proteinExistence type="predicted"/>
<name>A0A2G9ZM04_9BACT</name>
<dbReference type="Pfam" id="PF12697">
    <property type="entry name" value="Abhydrolase_6"/>
    <property type="match status" value="1"/>
</dbReference>
<organism evidence="2 3">
    <name type="scientific">Candidatus Falkowbacteria bacterium CG23_combo_of_CG06-09_8_20_14_all_49_15</name>
    <dbReference type="NCBI Taxonomy" id="1974572"/>
    <lineage>
        <taxon>Bacteria</taxon>
        <taxon>Candidatus Falkowiibacteriota</taxon>
    </lineage>
</organism>
<evidence type="ECO:0000259" key="1">
    <source>
        <dbReference type="Pfam" id="PF12697"/>
    </source>
</evidence>
<sequence>MKNIIMVPGLFNRAETFFAPLIKHLNINNKYRVLPWSLPGRERKINETPLATLGEMDLAKDLAFLREQMKYKPKAGENIIIGHSRGALLALLLAKESNFSQIILLCPALCREFKAVTLINLKNFFFLLKQPAFWKKPVKRGFRATAKTVLPAQMPKEEKIALYNNLVWESGRAIWEIGLKPPLGKDIKLPVYPFGPKIHILAGEQDRLIPLEKAKLLGYWLSAEFKSYQAPHYLFCGPDKKIIFEKIKNLCAEK</sequence>
<evidence type="ECO:0000313" key="3">
    <source>
        <dbReference type="Proteomes" id="UP000230729"/>
    </source>
</evidence>
<dbReference type="EMBL" id="PCSD01000010">
    <property type="protein sequence ID" value="PIP34121.1"/>
    <property type="molecule type" value="Genomic_DNA"/>
</dbReference>
<protein>
    <recommendedName>
        <fullName evidence="1">AB hydrolase-1 domain-containing protein</fullName>
    </recommendedName>
</protein>